<organism evidence="2 3">
    <name type="scientific">Lentinus brumalis</name>
    <dbReference type="NCBI Taxonomy" id="2498619"/>
    <lineage>
        <taxon>Eukaryota</taxon>
        <taxon>Fungi</taxon>
        <taxon>Dikarya</taxon>
        <taxon>Basidiomycota</taxon>
        <taxon>Agaricomycotina</taxon>
        <taxon>Agaricomycetes</taxon>
        <taxon>Polyporales</taxon>
        <taxon>Polyporaceae</taxon>
        <taxon>Lentinus</taxon>
    </lineage>
</organism>
<dbReference type="AlphaFoldDB" id="A0A371CZI5"/>
<gene>
    <name evidence="2" type="ORF">OH76DRAFT_942203</name>
</gene>
<feature type="region of interest" description="Disordered" evidence="1">
    <location>
        <begin position="1"/>
        <end position="57"/>
    </location>
</feature>
<reference evidence="2 3" key="1">
    <citation type="journal article" date="2018" name="Biotechnol. Biofuels">
        <title>Integrative visual omics of the white-rot fungus Polyporus brumalis exposes the biotechnological potential of its oxidative enzymes for delignifying raw plant biomass.</title>
        <authorList>
            <person name="Miyauchi S."/>
            <person name="Rancon A."/>
            <person name="Drula E."/>
            <person name="Hage H."/>
            <person name="Chaduli D."/>
            <person name="Favel A."/>
            <person name="Grisel S."/>
            <person name="Henrissat B."/>
            <person name="Herpoel-Gimbert I."/>
            <person name="Ruiz-Duenas F.J."/>
            <person name="Chevret D."/>
            <person name="Hainaut M."/>
            <person name="Lin J."/>
            <person name="Wang M."/>
            <person name="Pangilinan J."/>
            <person name="Lipzen A."/>
            <person name="Lesage-Meessen L."/>
            <person name="Navarro D."/>
            <person name="Riley R."/>
            <person name="Grigoriev I.V."/>
            <person name="Zhou S."/>
            <person name="Raouche S."/>
            <person name="Rosso M.N."/>
        </authorList>
    </citation>
    <scope>NUCLEOTIDE SEQUENCE [LARGE SCALE GENOMIC DNA]</scope>
    <source>
        <strain evidence="2 3">BRFM 1820</strain>
    </source>
</reference>
<proteinExistence type="predicted"/>
<evidence type="ECO:0000313" key="2">
    <source>
        <dbReference type="EMBL" id="RDX45685.1"/>
    </source>
</evidence>
<evidence type="ECO:0000256" key="1">
    <source>
        <dbReference type="SAM" id="MobiDB-lite"/>
    </source>
</evidence>
<dbReference type="EMBL" id="KZ857435">
    <property type="protein sequence ID" value="RDX45685.1"/>
    <property type="molecule type" value="Genomic_DNA"/>
</dbReference>
<dbReference type="Proteomes" id="UP000256964">
    <property type="component" value="Unassembled WGS sequence"/>
</dbReference>
<protein>
    <submittedName>
        <fullName evidence="2">Uncharacterized protein</fullName>
    </submittedName>
</protein>
<accession>A0A371CZI5</accession>
<name>A0A371CZI5_9APHY</name>
<feature type="region of interest" description="Disordered" evidence="1">
    <location>
        <begin position="89"/>
        <end position="116"/>
    </location>
</feature>
<keyword evidence="3" id="KW-1185">Reference proteome</keyword>
<evidence type="ECO:0000313" key="3">
    <source>
        <dbReference type="Proteomes" id="UP000256964"/>
    </source>
</evidence>
<sequence length="184" mass="19320">MPVPAETRQSRATSGSTSRKQKPNKPAVASELPIRAAKRRKTKAGIATGPTPRPGAIVNVENAPVEVDEETEVDVVTVAVKKVEARARTTWHSATRKPPAHALRNSGERGAQRRPQMGQFPVQGTAVGLRPNVAIMSGPLREANGVAILLEAARCLAAAPTSISTGGLDMLAEVAVAVGRSRQT</sequence>